<protein>
    <submittedName>
        <fullName evidence="2">Uncharacterized protein</fullName>
    </submittedName>
</protein>
<reference evidence="2 3" key="1">
    <citation type="submission" date="2008-07" db="EMBL/GenBank/DDBJ databases">
        <authorList>
            <person name="El-Sayed N."/>
            <person name="Caler E."/>
            <person name="Inman J."/>
            <person name="Amedeo P."/>
            <person name="Hass B."/>
            <person name="Wortman J."/>
        </authorList>
    </citation>
    <scope>NUCLEOTIDE SEQUENCE [LARGE SCALE GENOMIC DNA]</scope>
    <source>
        <strain evidence="3">ATCC 50983 / TXsc</strain>
    </source>
</reference>
<proteinExistence type="predicted"/>
<feature type="transmembrane region" description="Helical" evidence="1">
    <location>
        <begin position="234"/>
        <end position="258"/>
    </location>
</feature>
<evidence type="ECO:0000313" key="2">
    <source>
        <dbReference type="EMBL" id="EEQ97385.1"/>
    </source>
</evidence>
<evidence type="ECO:0000313" key="3">
    <source>
        <dbReference type="Proteomes" id="UP000007800"/>
    </source>
</evidence>
<dbReference type="InParanoid" id="C5M0M7"/>
<feature type="transmembrane region" description="Helical" evidence="1">
    <location>
        <begin position="37"/>
        <end position="58"/>
    </location>
</feature>
<evidence type="ECO:0000256" key="1">
    <source>
        <dbReference type="SAM" id="Phobius"/>
    </source>
</evidence>
<dbReference type="EMBL" id="GG687161">
    <property type="protein sequence ID" value="EEQ97385.1"/>
    <property type="molecule type" value="Genomic_DNA"/>
</dbReference>
<name>C5M0M7_PERM5</name>
<dbReference type="AlphaFoldDB" id="C5M0M7"/>
<sequence length="296" mass="33209">MNERFDDVAFCKAGGMDDMSIVTVAANAGLKFVKKHYVISSMYIIGLLVALFGTGFHVDPITAARYGQTLEHIDVVQGRQYRSVMQKLDRADREYYNSKGWFSCNDECQANYQKVQDLRDQKAVVESKIYDLQLDAKKTVGLWSSYAAQDMRKDFWNSWNAGKDMASHWTLWDALFIVAGGDSRDETLVSMILQTVLQYIMNLTVGLIAAIGAFVTTVPVAIASYGPGLIEGVAYFLLVLCAAAAVVVSFLGTIYGGIAGSGYYLIKKALDRVEADPQQQRYREVRYDERYRPHYE</sequence>
<dbReference type="GeneID" id="9054865"/>
<dbReference type="Proteomes" id="UP000007800">
    <property type="component" value="Unassembled WGS sequence"/>
</dbReference>
<organism evidence="3">
    <name type="scientific">Perkinsus marinus (strain ATCC 50983 / TXsc)</name>
    <dbReference type="NCBI Taxonomy" id="423536"/>
    <lineage>
        <taxon>Eukaryota</taxon>
        <taxon>Sar</taxon>
        <taxon>Alveolata</taxon>
        <taxon>Perkinsozoa</taxon>
        <taxon>Perkinsea</taxon>
        <taxon>Perkinsida</taxon>
        <taxon>Perkinsidae</taxon>
        <taxon>Perkinsus</taxon>
    </lineage>
</organism>
<keyword evidence="1" id="KW-0472">Membrane</keyword>
<keyword evidence="1" id="KW-0812">Transmembrane</keyword>
<accession>C5M0M7</accession>
<gene>
    <name evidence="2" type="ORF">Pmar_PMAR029108</name>
</gene>
<dbReference type="OMA" id="LVIQWIF"/>
<dbReference type="RefSeq" id="XP_002764668.1">
    <property type="nucleotide sequence ID" value="XM_002764622.1"/>
</dbReference>
<dbReference type="OrthoDB" id="202063at2759"/>
<keyword evidence="3" id="KW-1185">Reference proteome</keyword>
<keyword evidence="1" id="KW-1133">Transmembrane helix</keyword>
<feature type="transmembrane region" description="Helical" evidence="1">
    <location>
        <begin position="199"/>
        <end position="222"/>
    </location>
</feature>